<protein>
    <submittedName>
        <fullName evidence="4">Heat shock protein domain protein</fullName>
    </submittedName>
</protein>
<feature type="compositionally biased region" description="Basic and acidic residues" evidence="1">
    <location>
        <begin position="194"/>
        <end position="207"/>
    </location>
</feature>
<dbReference type="CDD" id="cd06257">
    <property type="entry name" value="DnaJ"/>
    <property type="match status" value="1"/>
</dbReference>
<sequence length="219" mass="24648">MFPTLTKNGRCTHHLRSSRLFSTTAKSSNPFPFPSQARPTPHQIFHLPPGASQEQIKERYYELVRLYHPDKLSVSNPSEAEVAHSRFQAISNAYNILRGKSTSTDGGADATANFRYGPDSQYATTAARRAMHLRRHKELYEAGAVDDRWKDRLILFGVAAAVVTFVVQAMLTRREALAEAMDRSRFSRVGPAREQNRPTEKLDEDPRLAALSDEETTDS</sequence>
<evidence type="ECO:0000313" key="4">
    <source>
        <dbReference type="EMBL" id="ESK92980.1"/>
    </source>
</evidence>
<dbReference type="Pfam" id="PF00226">
    <property type="entry name" value="DnaJ"/>
    <property type="match status" value="1"/>
</dbReference>
<keyword evidence="5" id="KW-1185">Reference proteome</keyword>
<dbReference type="InterPro" id="IPR036869">
    <property type="entry name" value="J_dom_sf"/>
</dbReference>
<dbReference type="PANTHER" id="PTHR24074">
    <property type="entry name" value="CO-CHAPERONE PROTEIN DJLA"/>
    <property type="match status" value="1"/>
</dbReference>
<dbReference type="SUPFAM" id="SSF46565">
    <property type="entry name" value="Chaperone J-domain"/>
    <property type="match status" value="1"/>
</dbReference>
<reference evidence="4 5" key="1">
    <citation type="journal article" date="2014" name="BMC Genomics">
        <title>Genome and secretome analysis of the hemibiotrophic fungal pathogen, Moniliophthora roreri, which causes frosty pod rot disease of cacao: mechanisms of the biotrophic and necrotrophic phases.</title>
        <authorList>
            <person name="Meinhardt L.W."/>
            <person name="Costa G.G.L."/>
            <person name="Thomazella D.P.T."/>
            <person name="Teixeira P.J.P.L."/>
            <person name="Carazzolle M.F."/>
            <person name="Schuster S.C."/>
            <person name="Carlson J.E."/>
            <person name="Guiltinan M.J."/>
            <person name="Mieczkowski P."/>
            <person name="Farmer A."/>
            <person name="Ramaraj T."/>
            <person name="Crozier J."/>
            <person name="Davis R.E."/>
            <person name="Shao J."/>
            <person name="Melnick R.L."/>
            <person name="Pereira G.A.G."/>
            <person name="Bailey B.A."/>
        </authorList>
    </citation>
    <scope>NUCLEOTIDE SEQUENCE [LARGE SCALE GENOMIC DNA]</scope>
    <source>
        <strain evidence="4 5">MCA 2997</strain>
    </source>
</reference>
<dbReference type="SMART" id="SM00271">
    <property type="entry name" value="DnaJ"/>
    <property type="match status" value="1"/>
</dbReference>
<proteinExistence type="predicted"/>
<feature type="transmembrane region" description="Helical" evidence="2">
    <location>
        <begin position="153"/>
        <end position="171"/>
    </location>
</feature>
<accession>V2XKE1</accession>
<keyword evidence="2" id="KW-0812">Transmembrane</keyword>
<evidence type="ECO:0000256" key="2">
    <source>
        <dbReference type="SAM" id="Phobius"/>
    </source>
</evidence>
<gene>
    <name evidence="4" type="ORF">Moror_8983</name>
</gene>
<dbReference type="OrthoDB" id="445556at2759"/>
<name>V2XKE1_MONRO</name>
<evidence type="ECO:0000259" key="3">
    <source>
        <dbReference type="PROSITE" id="PS50076"/>
    </source>
</evidence>
<dbReference type="Proteomes" id="UP000017559">
    <property type="component" value="Unassembled WGS sequence"/>
</dbReference>
<feature type="domain" description="J" evidence="3">
    <location>
        <begin position="40"/>
        <end position="102"/>
    </location>
</feature>
<evidence type="ECO:0000256" key="1">
    <source>
        <dbReference type="SAM" id="MobiDB-lite"/>
    </source>
</evidence>
<organism evidence="4 5">
    <name type="scientific">Moniliophthora roreri (strain MCA 2997)</name>
    <name type="common">Cocoa frosty pod rot fungus</name>
    <name type="synonym">Crinipellis roreri</name>
    <dbReference type="NCBI Taxonomy" id="1381753"/>
    <lineage>
        <taxon>Eukaryota</taxon>
        <taxon>Fungi</taxon>
        <taxon>Dikarya</taxon>
        <taxon>Basidiomycota</taxon>
        <taxon>Agaricomycotina</taxon>
        <taxon>Agaricomycetes</taxon>
        <taxon>Agaricomycetidae</taxon>
        <taxon>Agaricales</taxon>
        <taxon>Marasmiineae</taxon>
        <taxon>Marasmiaceae</taxon>
        <taxon>Moniliophthora</taxon>
    </lineage>
</organism>
<dbReference type="HOGENOM" id="CLU_091449_2_0_1"/>
<dbReference type="Gene3D" id="1.10.287.110">
    <property type="entry name" value="DnaJ domain"/>
    <property type="match status" value="1"/>
</dbReference>
<dbReference type="EMBL" id="AWSO01000230">
    <property type="protein sequence ID" value="ESK92980.1"/>
    <property type="molecule type" value="Genomic_DNA"/>
</dbReference>
<keyword evidence="2" id="KW-1133">Transmembrane helix</keyword>
<dbReference type="PRINTS" id="PR00625">
    <property type="entry name" value="JDOMAIN"/>
</dbReference>
<dbReference type="InterPro" id="IPR001623">
    <property type="entry name" value="DnaJ_domain"/>
</dbReference>
<comment type="caution">
    <text evidence="4">The sequence shown here is derived from an EMBL/GenBank/DDBJ whole genome shotgun (WGS) entry which is preliminary data.</text>
</comment>
<dbReference type="PROSITE" id="PS50076">
    <property type="entry name" value="DNAJ_2"/>
    <property type="match status" value="1"/>
</dbReference>
<dbReference type="KEGG" id="mrr:Moror_8983"/>
<evidence type="ECO:0000313" key="5">
    <source>
        <dbReference type="Proteomes" id="UP000017559"/>
    </source>
</evidence>
<dbReference type="InterPro" id="IPR050817">
    <property type="entry name" value="DjlA_DnaK_co-chaperone"/>
</dbReference>
<dbReference type="STRING" id="1381753.V2XKE1"/>
<keyword evidence="2" id="KW-0472">Membrane</keyword>
<dbReference type="AlphaFoldDB" id="V2XKE1"/>
<feature type="region of interest" description="Disordered" evidence="1">
    <location>
        <begin position="185"/>
        <end position="219"/>
    </location>
</feature>
<keyword evidence="4" id="KW-0346">Stress response</keyword>